<feature type="domain" description="Transposase IS200-like" evidence="1">
    <location>
        <begin position="10"/>
        <end position="146"/>
    </location>
</feature>
<dbReference type="InterPro" id="IPR036515">
    <property type="entry name" value="Transposase_17_sf"/>
</dbReference>
<reference evidence="2 3" key="1">
    <citation type="submission" date="2019-04" db="EMBL/GenBank/DDBJ databases">
        <title>Complete genome sequence of Arthrobacter sp. ZXY-2 associated with effective atrazine degradation and salt adaptation.</title>
        <authorList>
            <person name="Zhao X."/>
        </authorList>
    </citation>
    <scope>NUCLEOTIDE SEQUENCE [LARGE SCALE GENOMIC DNA]</scope>
    <source>
        <strain evidence="3">ZP60</strain>
    </source>
</reference>
<evidence type="ECO:0000313" key="3">
    <source>
        <dbReference type="Proteomes" id="UP000297053"/>
    </source>
</evidence>
<dbReference type="SMART" id="SM01321">
    <property type="entry name" value="Y1_Tnp"/>
    <property type="match status" value="1"/>
</dbReference>
<dbReference type="SUPFAM" id="SSF143422">
    <property type="entry name" value="Transposase IS200-like"/>
    <property type="match status" value="1"/>
</dbReference>
<dbReference type="OMA" id="YHIVWVP"/>
<dbReference type="Proteomes" id="UP000297053">
    <property type="component" value="Chromosome"/>
</dbReference>
<dbReference type="GO" id="GO:0006313">
    <property type="term" value="P:DNA transposition"/>
    <property type="evidence" value="ECO:0007669"/>
    <property type="project" value="InterPro"/>
</dbReference>
<dbReference type="GO" id="GO:0003677">
    <property type="term" value="F:DNA binding"/>
    <property type="evidence" value="ECO:0007669"/>
    <property type="project" value="InterPro"/>
</dbReference>
<evidence type="ECO:0000313" key="2">
    <source>
        <dbReference type="EMBL" id="QCD65214.1"/>
    </source>
</evidence>
<sequence length="149" mass="17393">MGEKRSNHTVYNVNYHFVWCPKSSKAKLCVPRGIEDPAQYRYTILEPIEDSLEASFRDVCDEYGYEILSLHISPDHVHLFLSAHPKYGPSEIVRTIKSITAREMWEQHEPFLEEYLWGGGFWEESYYVGTAGDVSTDTIEQYIERTEHV</sequence>
<dbReference type="Gene3D" id="3.30.70.1290">
    <property type="entry name" value="Transposase IS200-like"/>
    <property type="match status" value="1"/>
</dbReference>
<dbReference type="PANTHER" id="PTHR33360">
    <property type="entry name" value="TRANSPOSASE FOR INSERTION SEQUENCE ELEMENT IS200"/>
    <property type="match status" value="1"/>
</dbReference>
<dbReference type="NCBIfam" id="NF033573">
    <property type="entry name" value="transpos_IS200"/>
    <property type="match status" value="1"/>
</dbReference>
<dbReference type="GeneID" id="42178472"/>
<dbReference type="Pfam" id="PF01797">
    <property type="entry name" value="Y1_Tnp"/>
    <property type="match status" value="1"/>
</dbReference>
<protein>
    <submittedName>
        <fullName evidence="2">IS200/IS605-like element ISHmu3 family transposase</fullName>
    </submittedName>
</protein>
<evidence type="ECO:0000259" key="1">
    <source>
        <dbReference type="SMART" id="SM01321"/>
    </source>
</evidence>
<proteinExistence type="predicted"/>
<dbReference type="PANTHER" id="PTHR33360:SF2">
    <property type="entry name" value="TRANSPOSASE FOR INSERTION SEQUENCE ELEMENT IS200"/>
    <property type="match status" value="1"/>
</dbReference>
<dbReference type="GO" id="GO:0004803">
    <property type="term" value="F:transposase activity"/>
    <property type="evidence" value="ECO:0007669"/>
    <property type="project" value="InterPro"/>
</dbReference>
<dbReference type="KEGG" id="halz:E5139_06010"/>
<dbReference type="InterPro" id="IPR002686">
    <property type="entry name" value="Transposase_17"/>
</dbReference>
<accession>A0A4D6KBD4</accession>
<dbReference type="EMBL" id="CP039375">
    <property type="protein sequence ID" value="QCD65214.1"/>
    <property type="molecule type" value="Genomic_DNA"/>
</dbReference>
<dbReference type="AlphaFoldDB" id="A0A4D6KBD4"/>
<dbReference type="RefSeq" id="WP_012808097.1">
    <property type="nucleotide sequence ID" value="NZ_CP039375.1"/>
</dbReference>
<organism evidence="2 3">
    <name type="scientific">Halomicrobium mukohataei</name>
    <dbReference type="NCBI Taxonomy" id="57705"/>
    <lineage>
        <taxon>Archaea</taxon>
        <taxon>Methanobacteriati</taxon>
        <taxon>Methanobacteriota</taxon>
        <taxon>Stenosarchaea group</taxon>
        <taxon>Halobacteria</taxon>
        <taxon>Halobacteriales</taxon>
        <taxon>Haloarculaceae</taxon>
        <taxon>Halomicrobium</taxon>
    </lineage>
</organism>
<name>A0A4D6KBD4_9EURY</name>
<gene>
    <name evidence="2" type="ORF">E5139_06010</name>
</gene>
<reference evidence="2 3" key="2">
    <citation type="submission" date="2019-04" db="EMBL/GenBank/DDBJ databases">
        <authorList>
            <person name="Yang S."/>
            <person name="Wei W."/>
        </authorList>
    </citation>
    <scope>NUCLEOTIDE SEQUENCE [LARGE SCALE GENOMIC DNA]</scope>
    <source>
        <strain evidence="3">ZP60</strain>
    </source>
</reference>